<accession>A0ABT2FRG7</accession>
<dbReference type="EMBL" id="JAKOGG010000429">
    <property type="protein sequence ID" value="MCS4558929.1"/>
    <property type="molecule type" value="Genomic_DNA"/>
</dbReference>
<protein>
    <submittedName>
        <fullName evidence="1">Uncharacterized protein</fullName>
    </submittedName>
</protein>
<reference evidence="1 2" key="1">
    <citation type="submission" date="2022-02" db="EMBL/GenBank/DDBJ databases">
        <authorList>
            <person name="Zhuang L."/>
        </authorList>
    </citation>
    <scope>NUCLEOTIDE SEQUENCE [LARGE SCALE GENOMIC DNA]</scope>
    <source>
        <strain evidence="1 2">C32</strain>
    </source>
</reference>
<feature type="non-terminal residue" evidence="1">
    <location>
        <position position="1"/>
    </location>
</feature>
<keyword evidence="2" id="KW-1185">Reference proteome</keyword>
<reference evidence="2" key="2">
    <citation type="submission" date="2023-07" db="EMBL/GenBank/DDBJ databases">
        <title>Shewanella mangrovi sp. nov., an acetaldehyde- degrading bacterium isolated from mangrove sediment.</title>
        <authorList>
            <person name="Liu Y."/>
        </authorList>
    </citation>
    <scope>NUCLEOTIDE SEQUENCE [LARGE SCALE GENOMIC DNA]</scope>
    <source>
        <strain evidence="2">C32</strain>
    </source>
</reference>
<comment type="caution">
    <text evidence="1">The sequence shown here is derived from an EMBL/GenBank/DDBJ whole genome shotgun (WGS) entry which is preliminary data.</text>
</comment>
<dbReference type="Proteomes" id="UP001201549">
    <property type="component" value="Unassembled WGS sequence"/>
</dbReference>
<evidence type="ECO:0000313" key="2">
    <source>
        <dbReference type="Proteomes" id="UP001201549"/>
    </source>
</evidence>
<sequence>RVFKLLLVFRVRLGSRLLLGFRLAKQLHKRVLLRLLPPVLLVIRLLLLGRAKCPERKLGVLVFRVDFEITRYNNSHPA</sequence>
<organism evidence="1 2">
    <name type="scientific">Shewanella electrica</name>
    <dbReference type="NCBI Taxonomy" id="515560"/>
    <lineage>
        <taxon>Bacteria</taxon>
        <taxon>Pseudomonadati</taxon>
        <taxon>Pseudomonadota</taxon>
        <taxon>Gammaproteobacteria</taxon>
        <taxon>Alteromonadales</taxon>
        <taxon>Shewanellaceae</taxon>
        <taxon>Shewanella</taxon>
    </lineage>
</organism>
<proteinExistence type="predicted"/>
<name>A0ABT2FRG7_9GAMM</name>
<gene>
    <name evidence="1" type="ORF">L9G74_21150</name>
</gene>
<evidence type="ECO:0000313" key="1">
    <source>
        <dbReference type="EMBL" id="MCS4558929.1"/>
    </source>
</evidence>